<dbReference type="PANTHER" id="PTHR47545">
    <property type="entry name" value="MULTIFUNCTIONAL CCA PROTEIN"/>
    <property type="match status" value="1"/>
</dbReference>
<sequence length="290" mass="31670">MMGAMASKSASPSFDYGQTDPGLSVLRMAALLAEAEDGPDEETLDLLFEQVEAGHLVDADPAQMWPELVRGLMSPAPSKMIGTLRDCGALFEILPEVAALFGVPQISDGEDEVDLGEHLMTSLDTAAKRGASLPTRFALLVMNVGKSDSPREHLPVHYRHVERGRPRIEDICARFRAPAECKALALLALAECERVHRVSKMRAGPVALMLERLGAFDAPERFQELMMVCASDFCAHEGREGKPYPKAALLEIALKACADIAENDREARQSARAEAIARAFRSERWSNEVA</sequence>
<organism evidence="2 3">
    <name type="scientific">Methylocystis rosea</name>
    <dbReference type="NCBI Taxonomy" id="173366"/>
    <lineage>
        <taxon>Bacteria</taxon>
        <taxon>Pseudomonadati</taxon>
        <taxon>Pseudomonadota</taxon>
        <taxon>Alphaproteobacteria</taxon>
        <taxon>Hyphomicrobiales</taxon>
        <taxon>Methylocystaceae</taxon>
        <taxon>Methylocystis</taxon>
    </lineage>
</organism>
<keyword evidence="2" id="KW-0808">Transferase</keyword>
<name>A0A3G8M2R0_9HYPH</name>
<evidence type="ECO:0000313" key="2">
    <source>
        <dbReference type="EMBL" id="AZG75595.1"/>
    </source>
</evidence>
<dbReference type="AlphaFoldDB" id="A0A3G8M2R0"/>
<evidence type="ECO:0000256" key="1">
    <source>
        <dbReference type="ARBA" id="ARBA00022741"/>
    </source>
</evidence>
<proteinExistence type="predicted"/>
<dbReference type="EMBL" id="CP034086">
    <property type="protein sequence ID" value="AZG75595.1"/>
    <property type="molecule type" value="Genomic_DNA"/>
</dbReference>
<dbReference type="SUPFAM" id="SSF81891">
    <property type="entry name" value="Poly A polymerase C-terminal region-like"/>
    <property type="match status" value="1"/>
</dbReference>
<dbReference type="GO" id="GO:0016740">
    <property type="term" value="F:transferase activity"/>
    <property type="evidence" value="ECO:0007669"/>
    <property type="project" value="UniProtKB-KW"/>
</dbReference>
<evidence type="ECO:0000313" key="3">
    <source>
        <dbReference type="Proteomes" id="UP000273982"/>
    </source>
</evidence>
<dbReference type="InterPro" id="IPR050124">
    <property type="entry name" value="tRNA_CCA-adding_enzyme"/>
</dbReference>
<protein>
    <submittedName>
        <fullName evidence="2">tRNA nucleotidyltransferase</fullName>
    </submittedName>
</protein>
<dbReference type="GO" id="GO:0000166">
    <property type="term" value="F:nucleotide binding"/>
    <property type="evidence" value="ECO:0007669"/>
    <property type="project" value="UniProtKB-KW"/>
</dbReference>
<dbReference type="Proteomes" id="UP000273982">
    <property type="component" value="Chromosome"/>
</dbReference>
<gene>
    <name evidence="2" type="ORF">EHO51_01925</name>
</gene>
<accession>A0A3G8M2R0</accession>
<reference evidence="2 3" key="1">
    <citation type="submission" date="2018-11" db="EMBL/GenBank/DDBJ databases">
        <title>Genome squencing of methanotrophic bacteria isolated from alkaline groundwater in Korea.</title>
        <authorList>
            <person name="Nguyen L.N."/>
        </authorList>
    </citation>
    <scope>NUCLEOTIDE SEQUENCE [LARGE SCALE GENOMIC DNA]</scope>
    <source>
        <strain evidence="2 3">GW6</strain>
    </source>
</reference>
<dbReference type="PANTHER" id="PTHR47545:SF1">
    <property type="entry name" value="MULTIFUNCTIONAL CCA PROTEIN"/>
    <property type="match status" value="1"/>
</dbReference>
<keyword evidence="1" id="KW-0547">Nucleotide-binding</keyword>
<dbReference type="KEGG" id="mros:EHO51_01925"/>
<dbReference type="Gene3D" id="1.10.3090.10">
    <property type="entry name" value="cca-adding enzyme, domain 2"/>
    <property type="match status" value="1"/>
</dbReference>